<evidence type="ECO:0000256" key="1">
    <source>
        <dbReference type="SAM" id="MobiDB-lite"/>
    </source>
</evidence>
<gene>
    <name evidence="2" type="ORF">EZS28_006122</name>
</gene>
<feature type="compositionally biased region" description="Low complexity" evidence="1">
    <location>
        <begin position="439"/>
        <end position="456"/>
    </location>
</feature>
<feature type="region of interest" description="Disordered" evidence="1">
    <location>
        <begin position="1058"/>
        <end position="1077"/>
    </location>
</feature>
<evidence type="ECO:0008006" key="4">
    <source>
        <dbReference type="Google" id="ProtNLM"/>
    </source>
</evidence>
<feature type="region of interest" description="Disordered" evidence="1">
    <location>
        <begin position="1113"/>
        <end position="1166"/>
    </location>
</feature>
<dbReference type="GO" id="GO:0006310">
    <property type="term" value="P:DNA recombination"/>
    <property type="evidence" value="ECO:0007669"/>
    <property type="project" value="InterPro"/>
</dbReference>
<accession>A0A5J4WUU6</accession>
<reference evidence="2 3" key="1">
    <citation type="submission" date="2019-03" db="EMBL/GenBank/DDBJ databases">
        <title>Single cell metagenomics reveals metabolic interactions within the superorganism composed of flagellate Streblomastix strix and complex community of Bacteroidetes bacteria on its surface.</title>
        <authorList>
            <person name="Treitli S.C."/>
            <person name="Kolisko M."/>
            <person name="Husnik F."/>
            <person name="Keeling P."/>
            <person name="Hampl V."/>
        </authorList>
    </citation>
    <scope>NUCLEOTIDE SEQUENCE [LARGE SCALE GENOMIC DNA]</scope>
    <source>
        <strain evidence="2">ST1C</strain>
    </source>
</reference>
<dbReference type="GO" id="GO:0015074">
    <property type="term" value="P:DNA integration"/>
    <property type="evidence" value="ECO:0007669"/>
    <property type="project" value="InterPro"/>
</dbReference>
<organism evidence="2 3">
    <name type="scientific">Streblomastix strix</name>
    <dbReference type="NCBI Taxonomy" id="222440"/>
    <lineage>
        <taxon>Eukaryota</taxon>
        <taxon>Metamonada</taxon>
        <taxon>Preaxostyla</taxon>
        <taxon>Oxymonadida</taxon>
        <taxon>Streblomastigidae</taxon>
        <taxon>Streblomastix</taxon>
    </lineage>
</organism>
<feature type="compositionally biased region" description="Polar residues" evidence="1">
    <location>
        <begin position="469"/>
        <end position="482"/>
    </location>
</feature>
<dbReference type="Gene3D" id="1.10.443.10">
    <property type="entry name" value="Intergrase catalytic core"/>
    <property type="match status" value="1"/>
</dbReference>
<evidence type="ECO:0000313" key="3">
    <source>
        <dbReference type="Proteomes" id="UP000324800"/>
    </source>
</evidence>
<protein>
    <recommendedName>
        <fullName evidence="4">Tyr recombinase domain-containing protein</fullName>
    </recommendedName>
</protein>
<feature type="region of interest" description="Disordered" evidence="1">
    <location>
        <begin position="759"/>
        <end position="779"/>
    </location>
</feature>
<comment type="caution">
    <text evidence="2">The sequence shown here is derived from an EMBL/GenBank/DDBJ whole genome shotgun (WGS) entry which is preliminary data.</text>
</comment>
<dbReference type="GO" id="GO:0003677">
    <property type="term" value="F:DNA binding"/>
    <property type="evidence" value="ECO:0007669"/>
    <property type="project" value="InterPro"/>
</dbReference>
<feature type="region of interest" description="Disordered" evidence="1">
    <location>
        <begin position="394"/>
        <end position="482"/>
    </location>
</feature>
<proteinExistence type="predicted"/>
<evidence type="ECO:0000313" key="2">
    <source>
        <dbReference type="EMBL" id="KAA6398352.1"/>
    </source>
</evidence>
<feature type="compositionally biased region" description="Acidic residues" evidence="1">
    <location>
        <begin position="1144"/>
        <end position="1166"/>
    </location>
</feature>
<dbReference type="InterPro" id="IPR013762">
    <property type="entry name" value="Integrase-like_cat_sf"/>
</dbReference>
<dbReference type="AlphaFoldDB" id="A0A5J4WUU6"/>
<dbReference type="Proteomes" id="UP000324800">
    <property type="component" value="Unassembled WGS sequence"/>
</dbReference>
<sequence length="1166" mass="134798">MKDQLWRKRRAQLALIAPYIDESGASICSFFENTAALTLASNKVVKAKYITVWKEEQHLDFDINQQSQMTKEDIQAHVAVLLQLYTTLHGAEIAALNRSSILISTKETLVIAPKKKKLNCFIERIISRLTDKNICPVVAMDDWLNQIAQTTGEDLWFILKEKRANEHQLGDIICRRLSQAGVSRQYSSNTIRHSVKTKLRSSRLAIEQVNLLTNNAYGSKVVDDYYYRPGKPLSIGNILEQLYSYQRVVNILQTSLNKEDELRNGVADGIKQAGISIIDGSPSFTLYNHVILLNSELLEYRVDLRITINNAAYISKQGTLDYPPEEEFATGDSYLSWKTNASGKRVNLFEKFFKFLHLIRGLPTISIYEQRGFGNVFALFSPFKFEFRQKMSAAPKGKITSETKGGQKSVATAVSADSVPVTSTAPASSDTLAAPPQGAPNTAPPSASAAATTFSPIISQSTNDEKVATNVSSNSNEPSGTTIQSIQHVENQQPPIQVPPPSPPKPVTIEDFLIVYLEQKSMEIYPKILSIEKQKRTLLSQNNHCKQVLSELKLALRREMEQVNYYKKRELKKEMNDHQMKVNEYTETSRQENERTKQYNSDIETLNVNLGEEKRLFLSGAKELVFGMKSKADLSKEVKRKPKLKLIEIKSKQDNNSFSNININVNNVEYEDIPITLIERLVKRHTDTYWNNIIDTAVQKVAVAALNIPNQKAIESVEALSDIIERPSTQGSNRPLNEEELDELMKKVHRLTNVKMKQYDEREKQSKEKAKELEKEKEKERIDEARKKYDKLNRVFNAKGKINQNNSSPQSVSPIGQVLKMNQNKEQQQQQIDESNAINSALIQGIDLTDEEKSELEKVQQHIDRIKQFKNEQQILKKKRQQQEQEKLNELQKQLEEASDRRIQEQEEKIKRQKEEREEKQKQRKEQQENRRKQIEELQKQEIEQKKKRGVPLYKQIEQKYQENVISAEEAENRQKLAQIKAQKSKPIDFDEIRRFGEEMETEIRQKEGSHLQPIEHVDVSHYFKGKSRMQADSDDRMKKTEFQREQEEMRRKRERLEQYGHLVKESHVPTVDEKKKKELEDLIVKQKTKPQHSMQHKLKGVFHEDLIMKQKEQQQLKRREKDTNLLLKDQKQSDGNQLINEQEQQDGQEEEDSLDEEEFTDSEVD</sequence>
<feature type="compositionally biased region" description="Basic and acidic residues" evidence="1">
    <location>
        <begin position="1113"/>
        <end position="1133"/>
    </location>
</feature>
<feature type="compositionally biased region" description="Polar residues" evidence="1">
    <location>
        <begin position="420"/>
        <end position="431"/>
    </location>
</feature>
<dbReference type="EMBL" id="SNRW01000976">
    <property type="protein sequence ID" value="KAA6398352.1"/>
    <property type="molecule type" value="Genomic_DNA"/>
</dbReference>
<feature type="compositionally biased region" description="Basic and acidic residues" evidence="1">
    <location>
        <begin position="881"/>
        <end position="934"/>
    </location>
</feature>
<feature type="compositionally biased region" description="Polar residues" evidence="1">
    <location>
        <begin position="400"/>
        <end position="412"/>
    </location>
</feature>
<name>A0A5J4WUU6_9EUKA</name>
<feature type="region of interest" description="Disordered" evidence="1">
    <location>
        <begin position="877"/>
        <end position="934"/>
    </location>
</feature>